<dbReference type="Proteomes" id="UP000739565">
    <property type="component" value="Unassembled WGS sequence"/>
</dbReference>
<dbReference type="EMBL" id="JAHXRI010000007">
    <property type="protein sequence ID" value="MBZ1350822.1"/>
    <property type="molecule type" value="Genomic_DNA"/>
</dbReference>
<evidence type="ECO:0000256" key="1">
    <source>
        <dbReference type="ARBA" id="ARBA00004141"/>
    </source>
</evidence>
<organism evidence="6 7">
    <name type="scientific">Zwartia hollandica</name>
    <dbReference type="NCBI Taxonomy" id="324606"/>
    <lineage>
        <taxon>Bacteria</taxon>
        <taxon>Pseudomonadati</taxon>
        <taxon>Pseudomonadota</taxon>
        <taxon>Betaproteobacteria</taxon>
        <taxon>Burkholderiales</taxon>
        <taxon>Alcaligenaceae</taxon>
        <taxon>Zwartia</taxon>
    </lineage>
</organism>
<accession>A0A953N8F6</accession>
<dbReference type="InterPro" id="IPR021147">
    <property type="entry name" value="DUF697"/>
</dbReference>
<keyword evidence="4 5" id="KW-0472">Membrane</keyword>
<comment type="subcellular location">
    <subcellularLocation>
        <location evidence="1">Membrane</location>
        <topology evidence="1">Multi-pass membrane protein</topology>
    </subcellularLocation>
</comment>
<sequence>MAKNKTTPIPREVPTCKVALATELFAKESHVEKTSDTQALPTSDKNFRRLYADQTVHHWCQWATVAGFVPIPVVDILSISAAQAKMVHSLCKIYDKQFEREALSSIISGLLGGSLTGLLSASLAFTMIRNIPLVGSTLSSLTQPAVAYGATYALGAVFIQHFEKGLNMSELSVKEVEQYFIDKFKQGRAAFKKTAPAA</sequence>
<feature type="transmembrane region" description="Helical" evidence="5">
    <location>
        <begin position="145"/>
        <end position="162"/>
    </location>
</feature>
<evidence type="ECO:0000313" key="6">
    <source>
        <dbReference type="EMBL" id="MBZ1350822.1"/>
    </source>
</evidence>
<protein>
    <submittedName>
        <fullName evidence="6">DUF697 domain-containing protein</fullName>
    </submittedName>
</protein>
<comment type="caution">
    <text evidence="6">The sequence shown here is derived from an EMBL/GenBank/DDBJ whole genome shotgun (WGS) entry which is preliminary data.</text>
</comment>
<evidence type="ECO:0000256" key="3">
    <source>
        <dbReference type="ARBA" id="ARBA00022989"/>
    </source>
</evidence>
<evidence type="ECO:0000256" key="2">
    <source>
        <dbReference type="ARBA" id="ARBA00022692"/>
    </source>
</evidence>
<evidence type="ECO:0000256" key="4">
    <source>
        <dbReference type="ARBA" id="ARBA00023136"/>
    </source>
</evidence>
<gene>
    <name evidence="6" type="ORF">KZZ10_09205</name>
</gene>
<dbReference type="Pfam" id="PF05128">
    <property type="entry name" value="DUF697"/>
    <property type="match status" value="1"/>
</dbReference>
<feature type="transmembrane region" description="Helical" evidence="5">
    <location>
        <begin position="102"/>
        <end position="125"/>
    </location>
</feature>
<keyword evidence="7" id="KW-1185">Reference proteome</keyword>
<keyword evidence="2 5" id="KW-0812">Transmembrane</keyword>
<evidence type="ECO:0000313" key="7">
    <source>
        <dbReference type="Proteomes" id="UP000739565"/>
    </source>
</evidence>
<name>A0A953N8F6_9BURK</name>
<dbReference type="GO" id="GO:0016020">
    <property type="term" value="C:membrane"/>
    <property type="evidence" value="ECO:0007669"/>
    <property type="project" value="UniProtKB-SubCell"/>
</dbReference>
<evidence type="ECO:0000256" key="5">
    <source>
        <dbReference type="SAM" id="Phobius"/>
    </source>
</evidence>
<reference evidence="6" key="1">
    <citation type="submission" date="2021-07" db="EMBL/GenBank/DDBJ databases">
        <title>New genus and species of the family Alcaligenaceae.</title>
        <authorList>
            <person name="Hahn M.W."/>
        </authorList>
    </citation>
    <scope>NUCLEOTIDE SEQUENCE</scope>
    <source>
        <strain evidence="6">LF4-65</strain>
    </source>
</reference>
<dbReference type="RefSeq" id="WP_259661230.1">
    <property type="nucleotide sequence ID" value="NZ_JAHXRI010000007.1"/>
</dbReference>
<proteinExistence type="predicted"/>
<dbReference type="AlphaFoldDB" id="A0A953N8F6"/>
<keyword evidence="3 5" id="KW-1133">Transmembrane helix</keyword>